<feature type="region of interest" description="Disordered" evidence="1">
    <location>
        <begin position="1334"/>
        <end position="1362"/>
    </location>
</feature>
<sequence length="2372" mass="266806">MQSQSVTSAFDAANVPPLTDTEDTVQKLECKLTSKNCTAQPIIVQVEHIIRNKAKSSPEKPQFGVTFNSTRRKCKSPRTNEQERKTIADIIDLSSKDEEIAGTTTLTNPEEAPLESTLSDPRLLSGADPQLPPSSADSSIDDVAQTLAKLPWRPYLPEDSSTEYEITCCGWKKVKKARERPVNGNGAWGLRPNAVISGDYGDDQGSVDSNWPPEMPEMPENGVIQSDCYCVSHNDDWVKGSMITGVKKSNSDDCYCHGPKMNIPLPVYEPELDAMKEDYGIGNCAEGGVGGEEEVGIKKVKFPLEEQKVLITSKEDETLPNEDSIPNKVTEESFSQLTNQDSHQRQSVLPSYYDRYEESSLSQHHCEPLYQEPYQEPQILIHESNPRCEPYQEPHILIHESNPRCGDSIQYQRHCEPLVTPDQGDSTFQHYNYDKPMLFTNKTSFPEGDTLKANSEMPIEDKQQECDTFSSQCNWQTPTQQLSTEVIIPQRPSSKSPESFLENRPNKGAFNAYSDHTVTSKLSEKLVKNMHHSQPPSPTTVQSESQSPSTAGIEFSNQSATSSSHRGIRSTPNSNRVIPRLKVVLSPDENWKKVHKAVSPSNTGTNDEISPKQKTRVLKSGQESPILWSEAEDTESLRTSPSVTLPPTPMRGSPEPGEVCRSETPLSEYLTPSPKFKTSKNFVSPDLPRSQTPSKGSQEFFETQRYPTPMELQSAPSMSVPEATFDIKKVAECAPDQQPMYADNVIKHPQDECKCAEILKYLNVIKCPPEVSRHCREVPSCPQEVPRCYDVPSCSQEVPKCYDVPSCPQEVPRCYDVPSSQEVPRCYDVPSCPQEVPRCYDVPSCPPEIPMCPPEVTRCPPKVPKCPPDEVPRCPEEVPRCPEEVPTCSQKVSRYNAQVQSKNAASCPLELSSHYDDSVHSYFAQCPESSSCPKVEESEENNDYMSSVGTSCHCLPSSIDVCDPRQLNFLKKRKCEKPPSEPIPEMKRICSPSSYLNKSQPSVYVDTALGNEKMSVATHKIKQQFYVCEPVDESLSSPQFQNPQYEKYQQFQQNPSQFQQNPSQFQQNPSQFQQNPSQFQQNPPQFQQNPPQFQQNSSQFQQNPSKFQQNPFELLKQPLQEDEFFWQNSTTLSDLNFIDSSTEENPSAVLTDTMFRTFPDMQTSKNESWKKNTRQIPKMPNWCYQETCSPNNTSTISNFQSDPHMPQHWNPPRFDLNKKQIGSLIHSCDFVRSQEECVNNFPLSPCQLVSHQPSTPPVMLNKPFCQTLGNISLLRQTSSCNLVPSKSPQLSFSKNKMDSYIINSQYHDENNTNRESSIEYKSKLKSKTSSLLSLNEKQRPHSVKHSQKLPPKVKPKESLQQQHDQEFYLDEEYAEHLNLTPDDDIKKIKTICVSNIVQTSFRGDSQPKASVTSKPQKRQQGIGLSFKNDSTLTKLPSSRKSTIGWQWNPQAMVTCPPSEKNKPPAKMTKSCSPIPRSMMQQHLELYPEEPNQCRYQQCLTTCNVQNSMAPVSLQSPKIQEGTMPYSELPYNPMTANAMPNCTFQNPQNTGQPMQIPSSQNIVNSQFHQVPLQYVQNPSASKTQNPSAMFSTQSHQPLNIKVPQGEMLDDTKSMANSHALHNMTDGIIANEQNSGVSNLSPGLLSHGSNFTKLLLPSAATTQDKNSQFQRQISSIPQEASDSQLPTTQLYYGSKPMSSHNQETQTLHMIEEPIHYVLDSHFQLLKRPGFPHHKSRTIATDTSEIDYPFGVNTLGKQSDESKYSSCSHHQILLRPWSNSCHCKKTTSKIETSASEIKPSKSCKKHNRQTVLSFCPSDQHEESCLSESHIIGSCPSNTETICQNKRKQLDVLQQPAENQSGPNYNHCTSVSTNANGKAKTKTKKWHHRHCPYTTKKTSMALPNSNFLPSNRCWYCRQPLCNVNPIPVQSQAFGNVNRMPVQSEVCGNLNQISAMPMQSQSNYIRIAYIPVPYVPQNHQVLPRMLPSNYPYQHQYQYQLYDECQLHENGMSSSASSRSSQQSTRQSLQHVCKPELIQQEHHDVCSCQGDPESDFSDADSGCVTPTPIDANGSPEAKERCPLIQPVCVESIRDEPGSSEIEEQEQAYFDSLESTLDKPQTEECMEEARRTCSVLKLDASKTEEPPVEPNQNHEHKFHSCQCSVEGNLGQQAIWPHLNLKRPMFMPLSPPLAHPVVTSQSLPTEFDPTLKNQRTIRVKKSPRKNKSPLMDIVNGRSMMEANYSHLHANSSVSEPLINGHQPPQEGHIPSGWSKRRCHHHRSGADQKNVDEDKISEERSVSCNGCATPNSPKLKCACSVLAFNTVQTLCSERSSPEYRCLSPEAERPTSRKRWTTANEVNIVKIANDAVQDEKSINCDS</sequence>
<feature type="compositionally biased region" description="Polar residues" evidence="1">
    <location>
        <begin position="689"/>
        <end position="700"/>
    </location>
</feature>
<protein>
    <submittedName>
        <fullName evidence="2">Uncharacterized protein</fullName>
    </submittedName>
</protein>
<feature type="region of interest" description="Disordered" evidence="1">
    <location>
        <begin position="2256"/>
        <end position="2281"/>
    </location>
</feature>
<feature type="compositionally biased region" description="Low complexity" evidence="1">
    <location>
        <begin position="1049"/>
        <end position="1104"/>
    </location>
</feature>
<feature type="compositionally biased region" description="Low complexity" evidence="1">
    <location>
        <begin position="2007"/>
        <end position="2024"/>
    </location>
</feature>
<feature type="region of interest" description="Disordered" evidence="1">
    <location>
        <begin position="592"/>
        <end position="700"/>
    </location>
</feature>
<feature type="compositionally biased region" description="Polar residues" evidence="1">
    <location>
        <begin position="599"/>
        <end position="608"/>
    </location>
</feature>
<dbReference type="OMA" id="QEVPRCY"/>
<accession>T1J914</accession>
<feature type="region of interest" description="Disordered" evidence="1">
    <location>
        <begin position="529"/>
        <end position="580"/>
    </location>
</feature>
<dbReference type="EMBL" id="JH431968">
    <property type="status" value="NOT_ANNOTATED_CDS"/>
    <property type="molecule type" value="Genomic_DNA"/>
</dbReference>
<evidence type="ECO:0000313" key="2">
    <source>
        <dbReference type="EnsemblMetazoa" id="SMAR010204-PA"/>
    </source>
</evidence>
<feature type="region of interest" description="Disordered" evidence="1">
    <location>
        <begin position="1403"/>
        <end position="1423"/>
    </location>
</feature>
<feature type="region of interest" description="Disordered" evidence="1">
    <location>
        <begin position="481"/>
        <end position="514"/>
    </location>
</feature>
<reference evidence="2" key="2">
    <citation type="submission" date="2015-02" db="UniProtKB">
        <authorList>
            <consortium name="EnsemblMetazoa"/>
        </authorList>
    </citation>
    <scope>IDENTIFICATION</scope>
</reference>
<organism evidence="2 3">
    <name type="scientific">Strigamia maritima</name>
    <name type="common">European centipede</name>
    <name type="synonym">Geophilus maritimus</name>
    <dbReference type="NCBI Taxonomy" id="126957"/>
    <lineage>
        <taxon>Eukaryota</taxon>
        <taxon>Metazoa</taxon>
        <taxon>Ecdysozoa</taxon>
        <taxon>Arthropoda</taxon>
        <taxon>Myriapoda</taxon>
        <taxon>Chilopoda</taxon>
        <taxon>Pleurostigmophora</taxon>
        <taxon>Geophilomorpha</taxon>
        <taxon>Linotaeniidae</taxon>
        <taxon>Strigamia</taxon>
    </lineage>
</organism>
<feature type="compositionally biased region" description="Polar residues" evidence="1">
    <location>
        <begin position="1403"/>
        <end position="1414"/>
    </location>
</feature>
<feature type="region of interest" description="Disordered" evidence="1">
    <location>
        <begin position="1048"/>
        <end position="1104"/>
    </location>
</feature>
<feature type="compositionally biased region" description="Polar residues" evidence="1">
    <location>
        <begin position="539"/>
        <end position="576"/>
    </location>
</feature>
<feature type="region of interest" description="Disordered" evidence="1">
    <location>
        <begin position="2051"/>
        <end position="2070"/>
    </location>
</feature>
<dbReference type="EnsemblMetazoa" id="SMAR010204-RA">
    <property type="protein sequence ID" value="SMAR010204-PA"/>
    <property type="gene ID" value="SMAR010204"/>
</dbReference>
<feature type="region of interest" description="Disordered" evidence="1">
    <location>
        <begin position="1853"/>
        <end position="1879"/>
    </location>
</feature>
<feature type="region of interest" description="Disordered" evidence="1">
    <location>
        <begin position="2005"/>
        <end position="2025"/>
    </location>
</feature>
<name>T1J914_STRMM</name>
<keyword evidence="3" id="KW-1185">Reference proteome</keyword>
<dbReference type="STRING" id="126957.T1J914"/>
<evidence type="ECO:0000313" key="3">
    <source>
        <dbReference type="Proteomes" id="UP000014500"/>
    </source>
</evidence>
<feature type="region of interest" description="Disordered" evidence="1">
    <location>
        <begin position="104"/>
        <end position="139"/>
    </location>
</feature>
<proteinExistence type="predicted"/>
<evidence type="ECO:0000256" key="1">
    <source>
        <dbReference type="SAM" id="MobiDB-lite"/>
    </source>
</evidence>
<feature type="compositionally biased region" description="Polar residues" evidence="1">
    <location>
        <begin position="1853"/>
        <end position="1868"/>
    </location>
</feature>
<dbReference type="Proteomes" id="UP000014500">
    <property type="component" value="Unassembled WGS sequence"/>
</dbReference>
<feature type="region of interest" description="Disordered" evidence="1">
    <location>
        <begin position="1660"/>
        <end position="1683"/>
    </location>
</feature>
<reference evidence="3" key="1">
    <citation type="submission" date="2011-05" db="EMBL/GenBank/DDBJ databases">
        <authorList>
            <person name="Richards S.R."/>
            <person name="Qu J."/>
            <person name="Jiang H."/>
            <person name="Jhangiani S.N."/>
            <person name="Agravi P."/>
            <person name="Goodspeed R."/>
            <person name="Gross S."/>
            <person name="Mandapat C."/>
            <person name="Jackson L."/>
            <person name="Mathew T."/>
            <person name="Pu L."/>
            <person name="Thornton R."/>
            <person name="Saada N."/>
            <person name="Wilczek-Boney K.B."/>
            <person name="Lee S."/>
            <person name="Kovar C."/>
            <person name="Wu Y."/>
            <person name="Scherer S.E."/>
            <person name="Worley K.C."/>
            <person name="Muzny D.M."/>
            <person name="Gibbs R."/>
        </authorList>
    </citation>
    <scope>NUCLEOTIDE SEQUENCE</scope>
    <source>
        <strain evidence="3">Brora</strain>
    </source>
</reference>
<feature type="compositionally biased region" description="Basic residues" evidence="1">
    <location>
        <begin position="1340"/>
        <end position="1353"/>
    </location>
</feature>
<dbReference type="HOGENOM" id="CLU_229502_0_0_1"/>